<dbReference type="Pfam" id="PF00563">
    <property type="entry name" value="EAL"/>
    <property type="match status" value="1"/>
</dbReference>
<dbReference type="Gene3D" id="6.10.340.10">
    <property type="match status" value="1"/>
</dbReference>
<dbReference type="EMBL" id="FN543101">
    <property type="protein sequence ID" value="CBA26315.1"/>
    <property type="molecule type" value="Genomic_DNA"/>
</dbReference>
<dbReference type="InterPro" id="IPR029150">
    <property type="entry name" value="dCache_3"/>
</dbReference>
<dbReference type="PANTHER" id="PTHR44757">
    <property type="entry name" value="DIGUANYLATE CYCLASE DGCP"/>
    <property type="match status" value="1"/>
</dbReference>
<feature type="transmembrane region" description="Helical" evidence="1">
    <location>
        <begin position="265"/>
        <end position="286"/>
    </location>
</feature>
<dbReference type="InterPro" id="IPR029787">
    <property type="entry name" value="Nucleotide_cyclase"/>
</dbReference>
<dbReference type="PROSITE" id="PS50887">
    <property type="entry name" value="GGDEF"/>
    <property type="match status" value="1"/>
</dbReference>
<dbReference type="InterPro" id="IPR035919">
    <property type="entry name" value="EAL_sf"/>
</dbReference>
<dbReference type="AlphaFoldDB" id="C9Y626"/>
<dbReference type="SUPFAM" id="SSF158472">
    <property type="entry name" value="HAMP domain-like"/>
    <property type="match status" value="1"/>
</dbReference>
<dbReference type="PROSITE" id="PS50883">
    <property type="entry name" value="EAL"/>
    <property type="match status" value="1"/>
</dbReference>
<keyword evidence="1" id="KW-0812">Transmembrane</keyword>
<sequence>MYDRWGVGTKFVAFSLVLLLLIQAAVYGVVQVNVERNVRGQVKQELVIGDKVWWQLLDQNAQRLRFGAEVVAKDFGFRSALSSGDTETLRSTLENHGGRVNATVTAFLDPQFALQATGFEMAAQDKLSPVLHRVAMELGQGELTYKIELIDSKLFQFVMVPVKAPLTIGWVLMGFGLEQAEADRMFQLSGVHIALLSESRKLLLSSLPASLHPQLTELGSSADLVLGHDTLVVENSAVRAQAKGIQTYVLRSLDDVVAPYRKVQLALLLITAVGLALFAIGSALLAQRVTVPLRSLAGAAEQLSRGDYSHSLPAMRHRDEVGDLSRAFDQMRTSIQGQQHEIMQLAYWDRLTGLPNRTQFRDLIKQSIQASSAGGGPAHPVTVIMLNLDRFKHVNDVLGYAFGDQLLKAVADRLSTHITPDVGTVARLGGDEFAVMVEDQDATQATPIAHRIATAFEAPLKLEDQTVDLSAGIGLASWPLHAQDVDMLLSRAEIAMYVAKRKTTGIQIYDPALDSSSTQTLSLLTELRHAVEDGQLRLYLQPKLNLSDNTVIAAEALVRWQHPVRGLVPPMQFIPFAEQTGFVRQLTLWMFEEVAKELPRLRADGRPPAGSNQPVYP</sequence>
<dbReference type="CDD" id="cd01948">
    <property type="entry name" value="EAL"/>
    <property type="match status" value="1"/>
</dbReference>
<evidence type="ECO:0008006" key="6">
    <source>
        <dbReference type="Google" id="ProtNLM"/>
    </source>
</evidence>
<evidence type="ECO:0000259" key="2">
    <source>
        <dbReference type="PROSITE" id="PS50883"/>
    </source>
</evidence>
<dbReference type="PANTHER" id="PTHR44757:SF2">
    <property type="entry name" value="BIOFILM ARCHITECTURE MAINTENANCE PROTEIN MBAA"/>
    <property type="match status" value="1"/>
</dbReference>
<feature type="domain" description="HAMP" evidence="3">
    <location>
        <begin position="287"/>
        <end position="340"/>
    </location>
</feature>
<proteinExistence type="predicted"/>
<dbReference type="NCBIfam" id="TIGR00254">
    <property type="entry name" value="GGDEF"/>
    <property type="match status" value="1"/>
</dbReference>
<dbReference type="SUPFAM" id="SSF55073">
    <property type="entry name" value="Nucleotide cyclase"/>
    <property type="match status" value="1"/>
</dbReference>
<dbReference type="Pfam" id="PF00672">
    <property type="entry name" value="HAMP"/>
    <property type="match status" value="1"/>
</dbReference>
<keyword evidence="1" id="KW-0472">Membrane</keyword>
<dbReference type="SUPFAM" id="SSF141868">
    <property type="entry name" value="EAL domain-like"/>
    <property type="match status" value="1"/>
</dbReference>
<dbReference type="InterPro" id="IPR052155">
    <property type="entry name" value="Biofilm_reg_signaling"/>
</dbReference>
<dbReference type="SMART" id="SM00304">
    <property type="entry name" value="HAMP"/>
    <property type="match status" value="1"/>
</dbReference>
<feature type="domain" description="GGDEF" evidence="4">
    <location>
        <begin position="379"/>
        <end position="511"/>
    </location>
</feature>
<dbReference type="GO" id="GO:0016020">
    <property type="term" value="C:membrane"/>
    <property type="evidence" value="ECO:0007669"/>
    <property type="project" value="InterPro"/>
</dbReference>
<reference evidence="5" key="1">
    <citation type="journal article" date="2010" name="Nature">
        <title>The Dynamic genome of Hydra.</title>
        <authorList>
            <person name="Chapman J.A."/>
            <person name="Kirkness E.F."/>
            <person name="Simakov O."/>
            <person name="Hampson S.E."/>
            <person name="Mitros T."/>
            <person name="Weinmaier T."/>
            <person name="Rattei T."/>
            <person name="Balasubramanian P.G."/>
            <person name="Borman J."/>
            <person name="Busam D."/>
            <person name="Disbennett K."/>
            <person name="Pfannkoch C."/>
            <person name="Sumin N."/>
            <person name="Sutton G."/>
            <person name="Viswanathan L."/>
            <person name="Walenz B."/>
            <person name="Goodstein D.M."/>
            <person name="Hellsten U."/>
            <person name="Kawashima T."/>
            <person name="Prochnik S.E."/>
            <person name="Putnam N.H."/>
            <person name="Shu S."/>
            <person name="Blumberg B."/>
            <person name="Dana C.E."/>
            <person name="Gee L."/>
            <person name="Kibler D.F."/>
            <person name="Law L."/>
            <person name="Lindgens D."/>
            <person name="Martinez D.E."/>
            <person name="Peng J."/>
            <person name="Wigge P.A."/>
            <person name="Bertulat B."/>
            <person name="Guder C."/>
            <person name="Nakamura Y."/>
            <person name="Ozbek S."/>
            <person name="Watanabe H."/>
            <person name="Khalturin K."/>
            <person name="Hemmrich G."/>
            <person name="Franke A."/>
            <person name="Augustin R."/>
            <person name="Fraune S."/>
            <person name="Hayakawa E."/>
            <person name="Hayakawa S."/>
            <person name="Hirose M."/>
            <person name="Hwang J."/>
            <person name="Ikeo K."/>
            <person name="Nishimiya-Fujisawa C."/>
            <person name="Ogura A."/>
            <person name="Takahashi T."/>
            <person name="Steinmetz P.R."/>
            <person name="Zhang X."/>
            <person name="Aufschnaiter R."/>
            <person name="Eder M.K."/>
            <person name="Gorny A.K."/>
            <person name="Salvenmoser W."/>
            <person name="Heimberg A.M."/>
            <person name="Wheeler B.M."/>
            <person name="Peterson K.J."/>
            <person name="Boettger A."/>
            <person name="Tischler P."/>
            <person name="Wolf A."/>
            <person name="Gojobori T."/>
            <person name="Remington K.A."/>
            <person name="Strausberg R.L."/>
            <person name="Venter J."/>
            <person name="Technau U."/>
            <person name="Hobmayer B."/>
            <person name="Bosch T.C."/>
            <person name="Holstein T.W."/>
            <person name="Fujisawa T."/>
            <person name="Bode H.R."/>
            <person name="David C.N."/>
            <person name="Rokhsar D.S."/>
            <person name="Steele R.E."/>
        </authorList>
    </citation>
    <scope>NUCLEOTIDE SEQUENCE</scope>
</reference>
<protein>
    <recommendedName>
        <fullName evidence="6">Diguanylate phosphodiesterase</fullName>
    </recommendedName>
</protein>
<dbReference type="CDD" id="cd06225">
    <property type="entry name" value="HAMP"/>
    <property type="match status" value="1"/>
</dbReference>
<dbReference type="InterPro" id="IPR043128">
    <property type="entry name" value="Rev_trsase/Diguanyl_cyclase"/>
</dbReference>
<name>C9Y626_CURXX</name>
<dbReference type="CDD" id="cd01949">
    <property type="entry name" value="GGDEF"/>
    <property type="match status" value="1"/>
</dbReference>
<dbReference type="PROSITE" id="PS50885">
    <property type="entry name" value="HAMP"/>
    <property type="match status" value="1"/>
</dbReference>
<feature type="domain" description="EAL" evidence="2">
    <location>
        <begin position="520"/>
        <end position="617"/>
    </location>
</feature>
<gene>
    <name evidence="5" type="ORF">Csp_E34030</name>
</gene>
<evidence type="ECO:0000313" key="5">
    <source>
        <dbReference type="EMBL" id="CBA26315.1"/>
    </source>
</evidence>
<organism evidence="5">
    <name type="scientific">Curvibacter symbiont subsp. Hydra magnipapillata</name>
    <dbReference type="NCBI Taxonomy" id="667019"/>
    <lineage>
        <taxon>Bacteria</taxon>
        <taxon>Pseudomonadati</taxon>
        <taxon>Pseudomonadota</taxon>
        <taxon>Betaproteobacteria</taxon>
        <taxon>Burkholderiales</taxon>
        <taxon>Comamonadaceae</taxon>
        <taxon>Curvibacter</taxon>
    </lineage>
</organism>
<dbReference type="Gene3D" id="3.20.20.450">
    <property type="entry name" value="EAL domain"/>
    <property type="match status" value="1"/>
</dbReference>
<dbReference type="InterPro" id="IPR001633">
    <property type="entry name" value="EAL_dom"/>
</dbReference>
<dbReference type="Pfam" id="PF00990">
    <property type="entry name" value="GGDEF"/>
    <property type="match status" value="1"/>
</dbReference>
<dbReference type="Gene3D" id="3.30.70.270">
    <property type="match status" value="1"/>
</dbReference>
<dbReference type="SMART" id="SM00267">
    <property type="entry name" value="GGDEF"/>
    <property type="match status" value="1"/>
</dbReference>
<dbReference type="InterPro" id="IPR000160">
    <property type="entry name" value="GGDEF_dom"/>
</dbReference>
<dbReference type="GO" id="GO:0007165">
    <property type="term" value="P:signal transduction"/>
    <property type="evidence" value="ECO:0007669"/>
    <property type="project" value="InterPro"/>
</dbReference>
<dbReference type="Pfam" id="PF14827">
    <property type="entry name" value="dCache_3"/>
    <property type="match status" value="1"/>
</dbReference>
<accession>C9Y626</accession>
<keyword evidence="1" id="KW-1133">Transmembrane helix</keyword>
<evidence type="ECO:0000259" key="4">
    <source>
        <dbReference type="PROSITE" id="PS50887"/>
    </source>
</evidence>
<evidence type="ECO:0000256" key="1">
    <source>
        <dbReference type="SAM" id="Phobius"/>
    </source>
</evidence>
<dbReference type="InterPro" id="IPR003660">
    <property type="entry name" value="HAMP_dom"/>
</dbReference>
<evidence type="ECO:0000259" key="3">
    <source>
        <dbReference type="PROSITE" id="PS50885"/>
    </source>
</evidence>